<gene>
    <name evidence="2" type="ORF">A1O9_03694</name>
</gene>
<dbReference type="EMBL" id="AMGV01000003">
    <property type="protein sequence ID" value="KEF58851.1"/>
    <property type="molecule type" value="Genomic_DNA"/>
</dbReference>
<proteinExistence type="predicted"/>
<dbReference type="Proteomes" id="UP000027920">
    <property type="component" value="Unassembled WGS sequence"/>
</dbReference>
<evidence type="ECO:0000313" key="2">
    <source>
        <dbReference type="EMBL" id="KEF58851.1"/>
    </source>
</evidence>
<keyword evidence="3" id="KW-1185">Reference proteome</keyword>
<sequence length="126" mass="13124">MHRFSLLGLGIPQLFFAPGDASAVKSEHNISKLKHSVGAEGSVSFISGIIPESARVDYAVPIPAGSGFGDTKSLSNNATDLPQGCAVSITVQQLAGSNISTAYFLPSSWNSRFLTIGHGGFAGYHD</sequence>
<keyword evidence="1" id="KW-0732">Signal</keyword>
<feature type="signal peptide" evidence="1">
    <location>
        <begin position="1"/>
        <end position="21"/>
    </location>
</feature>
<reference evidence="2 3" key="1">
    <citation type="submission" date="2013-03" db="EMBL/GenBank/DDBJ databases">
        <title>The Genome Sequence of Exophiala aquamarina CBS 119918.</title>
        <authorList>
            <consortium name="The Broad Institute Genomics Platform"/>
            <person name="Cuomo C."/>
            <person name="de Hoog S."/>
            <person name="Gorbushina A."/>
            <person name="Walker B."/>
            <person name="Young S.K."/>
            <person name="Zeng Q."/>
            <person name="Gargeya S."/>
            <person name="Fitzgerald M."/>
            <person name="Haas B."/>
            <person name="Abouelleil A."/>
            <person name="Allen A.W."/>
            <person name="Alvarado L."/>
            <person name="Arachchi H.M."/>
            <person name="Berlin A.M."/>
            <person name="Chapman S.B."/>
            <person name="Gainer-Dewar J."/>
            <person name="Goldberg J."/>
            <person name="Griggs A."/>
            <person name="Gujja S."/>
            <person name="Hansen M."/>
            <person name="Howarth C."/>
            <person name="Imamovic A."/>
            <person name="Ireland A."/>
            <person name="Larimer J."/>
            <person name="McCowan C."/>
            <person name="Murphy C."/>
            <person name="Pearson M."/>
            <person name="Poon T.W."/>
            <person name="Priest M."/>
            <person name="Roberts A."/>
            <person name="Saif S."/>
            <person name="Shea T."/>
            <person name="Sisk P."/>
            <person name="Sykes S."/>
            <person name="Wortman J."/>
            <person name="Nusbaum C."/>
            <person name="Birren B."/>
        </authorList>
    </citation>
    <scope>NUCLEOTIDE SEQUENCE [LARGE SCALE GENOMIC DNA]</scope>
    <source>
        <strain evidence="2 3">CBS 119918</strain>
    </source>
</reference>
<dbReference type="HOGENOM" id="CLU_1981606_0_0_1"/>
<evidence type="ECO:0000313" key="3">
    <source>
        <dbReference type="Proteomes" id="UP000027920"/>
    </source>
</evidence>
<dbReference type="RefSeq" id="XP_013261441.1">
    <property type="nucleotide sequence ID" value="XM_013405987.1"/>
</dbReference>
<name>A0A072PG80_9EURO</name>
<dbReference type="OrthoDB" id="3039123at2759"/>
<accession>A0A072PG80</accession>
<dbReference type="AlphaFoldDB" id="A0A072PG80"/>
<dbReference type="VEuPathDB" id="FungiDB:A1O9_03694"/>
<evidence type="ECO:0000256" key="1">
    <source>
        <dbReference type="SAM" id="SignalP"/>
    </source>
</evidence>
<feature type="chain" id="PRO_5001681548" evidence="1">
    <location>
        <begin position="22"/>
        <end position="126"/>
    </location>
</feature>
<organism evidence="2 3">
    <name type="scientific">Exophiala aquamarina CBS 119918</name>
    <dbReference type="NCBI Taxonomy" id="1182545"/>
    <lineage>
        <taxon>Eukaryota</taxon>
        <taxon>Fungi</taxon>
        <taxon>Dikarya</taxon>
        <taxon>Ascomycota</taxon>
        <taxon>Pezizomycotina</taxon>
        <taxon>Eurotiomycetes</taxon>
        <taxon>Chaetothyriomycetidae</taxon>
        <taxon>Chaetothyriales</taxon>
        <taxon>Herpotrichiellaceae</taxon>
        <taxon>Exophiala</taxon>
    </lineage>
</organism>
<protein>
    <submittedName>
        <fullName evidence="2">Uncharacterized protein</fullName>
    </submittedName>
</protein>
<dbReference type="GeneID" id="25278628"/>
<comment type="caution">
    <text evidence="2">The sequence shown here is derived from an EMBL/GenBank/DDBJ whole genome shotgun (WGS) entry which is preliminary data.</text>
</comment>